<dbReference type="PANTHER" id="PTHR37807:SF3">
    <property type="entry name" value="OS07G0160300 PROTEIN"/>
    <property type="match status" value="1"/>
</dbReference>
<sequence length="183" mass="21324">MKSLLIMVSGFSCTGKTTLAKKIAKRYSLPLISRDDIKESLYDSLGYSDREWSKKLGIVSYDLLYLFIDKILANQQKIIIESNFKPEFDEDKFLNLKNKYQFNLLQIHCYATTKVITQRFKNRAISGVRHPGHVDHLNNEEIKLNLKKGGYEILNICDLTMKIDTTNFNLIDYEKIYKAIEKN</sequence>
<dbReference type="SUPFAM" id="SSF52540">
    <property type="entry name" value="P-loop containing nucleoside triphosphate hydrolases"/>
    <property type="match status" value="1"/>
</dbReference>
<dbReference type="Proteomes" id="UP000320055">
    <property type="component" value="Unassembled WGS sequence"/>
</dbReference>
<dbReference type="GO" id="GO:0016301">
    <property type="term" value="F:kinase activity"/>
    <property type="evidence" value="ECO:0007669"/>
    <property type="project" value="UniProtKB-KW"/>
</dbReference>
<dbReference type="PANTHER" id="PTHR37807">
    <property type="entry name" value="OS07G0160300 PROTEIN"/>
    <property type="match status" value="1"/>
</dbReference>
<dbReference type="EMBL" id="CAACVJ010000186">
    <property type="protein sequence ID" value="VEP14458.1"/>
    <property type="molecule type" value="Genomic_DNA"/>
</dbReference>
<evidence type="ECO:0000313" key="1">
    <source>
        <dbReference type="EMBL" id="VEP14458.1"/>
    </source>
</evidence>
<keyword evidence="1" id="KW-0808">Transferase</keyword>
<gene>
    <name evidence="1" type="primary">cmk</name>
    <name evidence="1" type="ORF">H1P_2660009</name>
</gene>
<proteinExistence type="predicted"/>
<accession>A0A563VSN9</accession>
<dbReference type="AlphaFoldDB" id="A0A563VSN9"/>
<keyword evidence="2" id="KW-1185">Reference proteome</keyword>
<keyword evidence="1" id="KW-0418">Kinase</keyword>
<dbReference type="RefSeq" id="WP_144873064.1">
    <property type="nucleotide sequence ID" value="NZ_LR214009.1"/>
</dbReference>
<reference evidence="1 2" key="1">
    <citation type="submission" date="2019-01" db="EMBL/GenBank/DDBJ databases">
        <authorList>
            <person name="Brito A."/>
        </authorList>
    </citation>
    <scope>NUCLEOTIDE SEQUENCE [LARGE SCALE GENOMIC DNA]</scope>
    <source>
        <strain evidence="1">1</strain>
    </source>
</reference>
<dbReference type="Pfam" id="PF13671">
    <property type="entry name" value="AAA_33"/>
    <property type="match status" value="1"/>
</dbReference>
<name>A0A563VSN9_9CYAN</name>
<dbReference type="InterPro" id="IPR027417">
    <property type="entry name" value="P-loop_NTPase"/>
</dbReference>
<dbReference type="OrthoDB" id="1648091at2"/>
<dbReference type="EC" id="2.7.4.25" evidence="1"/>
<organism evidence="1 2">
    <name type="scientific">Hyella patelloides LEGE 07179</name>
    <dbReference type="NCBI Taxonomy" id="945734"/>
    <lineage>
        <taxon>Bacteria</taxon>
        <taxon>Bacillati</taxon>
        <taxon>Cyanobacteriota</taxon>
        <taxon>Cyanophyceae</taxon>
        <taxon>Pleurocapsales</taxon>
        <taxon>Hyellaceae</taxon>
        <taxon>Hyella</taxon>
    </lineage>
</organism>
<dbReference type="Gene3D" id="3.40.50.300">
    <property type="entry name" value="P-loop containing nucleotide triphosphate hydrolases"/>
    <property type="match status" value="1"/>
</dbReference>
<evidence type="ECO:0000313" key="2">
    <source>
        <dbReference type="Proteomes" id="UP000320055"/>
    </source>
</evidence>
<protein>
    <submittedName>
        <fullName evidence="1">Cytidylate kinase</fullName>
        <ecNumber evidence="1">2.7.4.25</ecNumber>
    </submittedName>
</protein>